<feature type="transmembrane region" description="Helical" evidence="11">
    <location>
        <begin position="367"/>
        <end position="384"/>
    </location>
</feature>
<evidence type="ECO:0000256" key="3">
    <source>
        <dbReference type="ARBA" id="ARBA00012132"/>
    </source>
</evidence>
<feature type="transmembrane region" description="Helical" evidence="11">
    <location>
        <begin position="390"/>
        <end position="420"/>
    </location>
</feature>
<comment type="subcellular location">
    <subcellularLocation>
        <location evidence="1">Endoplasmic reticulum membrane</location>
        <topology evidence="1">Multi-pass membrane protein</topology>
    </subcellularLocation>
</comment>
<keyword evidence="6" id="KW-0418">Kinase</keyword>
<evidence type="ECO:0000256" key="5">
    <source>
        <dbReference type="ARBA" id="ARBA00022692"/>
    </source>
</evidence>
<feature type="transmembrane region" description="Helical" evidence="11">
    <location>
        <begin position="499"/>
        <end position="520"/>
    </location>
</feature>
<comment type="caution">
    <text evidence="12">The sequence shown here is derived from an EMBL/GenBank/DDBJ whole genome shotgun (WGS) entry which is preliminary data.</text>
</comment>
<gene>
    <name evidence="12" type="ORF">G7K_4801-t1</name>
</gene>
<proteinExistence type="inferred from homology"/>
<keyword evidence="5 11" id="KW-0812">Transmembrane</keyword>
<protein>
    <recommendedName>
        <fullName evidence="3">dolichol kinase</fullName>
        <ecNumber evidence="3">2.7.1.108</ecNumber>
    </recommendedName>
</protein>
<evidence type="ECO:0000256" key="4">
    <source>
        <dbReference type="ARBA" id="ARBA00022679"/>
    </source>
</evidence>
<evidence type="ECO:0000256" key="10">
    <source>
        <dbReference type="SAM" id="MobiDB-lite"/>
    </source>
</evidence>
<feature type="transmembrane region" description="Helical" evidence="11">
    <location>
        <begin position="88"/>
        <end position="106"/>
    </location>
</feature>
<name>A0A0E9NLF5_SAICN</name>
<evidence type="ECO:0000256" key="8">
    <source>
        <dbReference type="ARBA" id="ARBA00022989"/>
    </source>
</evidence>
<evidence type="ECO:0000256" key="7">
    <source>
        <dbReference type="ARBA" id="ARBA00022824"/>
    </source>
</evidence>
<keyword evidence="8 11" id="KW-1133">Transmembrane helix</keyword>
<dbReference type="STRING" id="698492.A0A0E9NLF5"/>
<dbReference type="GO" id="GO:0004168">
    <property type="term" value="F:dolichol kinase activity"/>
    <property type="evidence" value="ECO:0007669"/>
    <property type="project" value="UniProtKB-EC"/>
</dbReference>
<dbReference type="GO" id="GO:0005789">
    <property type="term" value="C:endoplasmic reticulum membrane"/>
    <property type="evidence" value="ECO:0007669"/>
    <property type="project" value="UniProtKB-SubCell"/>
</dbReference>
<organism evidence="12 13">
    <name type="scientific">Saitoella complicata (strain BCRC 22490 / CBS 7301 / JCM 7358 / NBRC 10748 / NRRL Y-17804)</name>
    <dbReference type="NCBI Taxonomy" id="698492"/>
    <lineage>
        <taxon>Eukaryota</taxon>
        <taxon>Fungi</taxon>
        <taxon>Dikarya</taxon>
        <taxon>Ascomycota</taxon>
        <taxon>Taphrinomycotina</taxon>
        <taxon>Taphrinomycotina incertae sedis</taxon>
        <taxon>Saitoella</taxon>
    </lineage>
</organism>
<sequence>MSTNARKTPERPCDTSSTLLHTDPDGGSADSVLTVDPRKSRYAHSRSHGSGSGFERALILMPFLIALYNLLVMQDWDTLLGLLQEPRWLIQILMLLFFTILGLRDIHALYATIFPFTIYICKCMTQSPSIPDIAYIEILLLFNEGVVRAGDYGLDMSNLHVDPFLNIDIDPPYLGHLHVTILSLVQSATKPALLTSELGIIATGITLLLATALSNEALEPYEVFLPVLSIGLIIATIPALPFVYSAMRITRTPPQHRTMRLIEQRLIYACAAYATIAVMVVGVIRPWVKRRLPGEDEPFIWILRYMFQDHGWDVRLGMATWWAVCVGMGIVVVVRLWSSQTGMHPVKLRNEEEEKEFSAALNRRRKFFHGLVVVMFIPTISRDPEFAHLAFSFALCLFILTEIIRACALPPFGAGLHAFLSNFTDDRDRRGGIVVSHLFLLTGCALPLWLTMANNYIPQVGIAELGGVLCLGLGDAMASIVGKEYGRVHWFGRKKTVEGTVAFVLAVLSGAYVAYCMEWLSPLVEVNWGSLTLATVSAALLEAFSWQNDNLVIPLYMWTMLHALGATGHA</sequence>
<feature type="region of interest" description="Disordered" evidence="10">
    <location>
        <begin position="1"/>
        <end position="30"/>
    </location>
</feature>
<keyword evidence="4" id="KW-0808">Transferase</keyword>
<dbReference type="OMA" id="FCICEVI"/>
<feature type="transmembrane region" description="Helical" evidence="11">
    <location>
        <begin position="432"/>
        <end position="450"/>
    </location>
</feature>
<dbReference type="EC" id="2.7.1.108" evidence="3"/>
<evidence type="ECO:0000313" key="13">
    <source>
        <dbReference type="Proteomes" id="UP000033140"/>
    </source>
</evidence>
<reference evidence="12 13" key="3">
    <citation type="journal article" date="2015" name="Genome Announc.">
        <title>Draft Genome Sequence of the Archiascomycetous Yeast Saitoella complicata.</title>
        <authorList>
            <person name="Yamauchi K."/>
            <person name="Kondo S."/>
            <person name="Hamamoto M."/>
            <person name="Takahashi Y."/>
            <person name="Ogura Y."/>
            <person name="Hayashi T."/>
            <person name="Nishida H."/>
        </authorList>
    </citation>
    <scope>NUCLEOTIDE SEQUENCE [LARGE SCALE GENOMIC DNA]</scope>
    <source>
        <strain evidence="12 13">NRRL Y-17804</strain>
    </source>
</reference>
<feature type="transmembrane region" description="Helical" evidence="11">
    <location>
        <begin position="266"/>
        <end position="288"/>
    </location>
</feature>
<keyword evidence="7" id="KW-0256">Endoplasmic reticulum</keyword>
<comment type="similarity">
    <text evidence="2">Belongs to the polyprenol kinase family.</text>
</comment>
<dbReference type="EMBL" id="BACD03000035">
    <property type="protein sequence ID" value="GAO50679.1"/>
    <property type="molecule type" value="Genomic_DNA"/>
</dbReference>
<dbReference type="Proteomes" id="UP000033140">
    <property type="component" value="Unassembled WGS sequence"/>
</dbReference>
<dbReference type="PANTHER" id="PTHR13205">
    <property type="entry name" value="TRANSMEMBRANE PROTEIN 15-RELATED"/>
    <property type="match status" value="1"/>
</dbReference>
<dbReference type="GO" id="GO:0043048">
    <property type="term" value="P:dolichyl monophosphate biosynthetic process"/>
    <property type="evidence" value="ECO:0007669"/>
    <property type="project" value="TreeGrafter"/>
</dbReference>
<evidence type="ECO:0000256" key="6">
    <source>
        <dbReference type="ARBA" id="ARBA00022777"/>
    </source>
</evidence>
<feature type="transmembrane region" description="Helical" evidence="11">
    <location>
        <begin position="192"/>
        <end position="211"/>
    </location>
</feature>
<reference evidence="12 13" key="1">
    <citation type="journal article" date="2011" name="J. Gen. Appl. Microbiol.">
        <title>Draft genome sequencing of the enigmatic yeast Saitoella complicata.</title>
        <authorList>
            <person name="Nishida H."/>
            <person name="Hamamoto M."/>
            <person name="Sugiyama J."/>
        </authorList>
    </citation>
    <scope>NUCLEOTIDE SEQUENCE [LARGE SCALE GENOMIC DNA]</scope>
    <source>
        <strain evidence="12 13">NRRL Y-17804</strain>
    </source>
</reference>
<evidence type="ECO:0000256" key="11">
    <source>
        <dbReference type="SAM" id="Phobius"/>
    </source>
</evidence>
<feature type="transmembrane region" description="Helical" evidence="11">
    <location>
        <begin position="456"/>
        <end position="478"/>
    </location>
</feature>
<evidence type="ECO:0000256" key="1">
    <source>
        <dbReference type="ARBA" id="ARBA00004477"/>
    </source>
</evidence>
<dbReference type="AlphaFoldDB" id="A0A0E9NLF5"/>
<feature type="transmembrane region" description="Helical" evidence="11">
    <location>
        <begin position="319"/>
        <end position="337"/>
    </location>
</feature>
<dbReference type="PANTHER" id="PTHR13205:SF15">
    <property type="entry name" value="DOLICHOL KINASE"/>
    <property type="match status" value="1"/>
</dbReference>
<keyword evidence="9 11" id="KW-0472">Membrane</keyword>
<evidence type="ECO:0000313" key="12">
    <source>
        <dbReference type="EMBL" id="GAO50679.1"/>
    </source>
</evidence>
<feature type="transmembrane region" description="Helical" evidence="11">
    <location>
        <begin position="57"/>
        <end position="76"/>
    </location>
</feature>
<feature type="transmembrane region" description="Helical" evidence="11">
    <location>
        <begin position="223"/>
        <end position="245"/>
    </location>
</feature>
<evidence type="ECO:0000256" key="2">
    <source>
        <dbReference type="ARBA" id="ARBA00010794"/>
    </source>
</evidence>
<accession>A0A0E9NLF5</accession>
<keyword evidence="13" id="KW-1185">Reference proteome</keyword>
<evidence type="ECO:0000256" key="9">
    <source>
        <dbReference type="ARBA" id="ARBA00023136"/>
    </source>
</evidence>
<dbReference type="InterPro" id="IPR032974">
    <property type="entry name" value="Polypren_kinase"/>
</dbReference>
<reference evidence="12 13" key="2">
    <citation type="journal article" date="2014" name="J. Gen. Appl. Microbiol.">
        <title>The early diverging ascomycetous budding yeast Saitoella complicata has three histone deacetylases belonging to the Clr6, Hos2, and Rpd3 lineages.</title>
        <authorList>
            <person name="Nishida H."/>
            <person name="Matsumoto T."/>
            <person name="Kondo S."/>
            <person name="Hamamoto M."/>
            <person name="Yoshikawa H."/>
        </authorList>
    </citation>
    <scope>NUCLEOTIDE SEQUENCE [LARGE SCALE GENOMIC DNA]</scope>
    <source>
        <strain evidence="12 13">NRRL Y-17804</strain>
    </source>
</reference>